<feature type="signal peptide" evidence="1">
    <location>
        <begin position="1"/>
        <end position="20"/>
    </location>
</feature>
<name>A0A9Q9EQG9_9PEZI</name>
<keyword evidence="1" id="KW-0732">Signal</keyword>
<sequence length="59" mass="6169">MNNTSMKALLVLVNLLGVSCQDQPSYGGPQSCAELLTQTGLESGAIAFNNYSAWVSDCG</sequence>
<dbReference type="PROSITE" id="PS51257">
    <property type="entry name" value="PROKAR_LIPOPROTEIN"/>
    <property type="match status" value="1"/>
</dbReference>
<evidence type="ECO:0000313" key="2">
    <source>
        <dbReference type="EMBL" id="USW58754.1"/>
    </source>
</evidence>
<dbReference type="AlphaFoldDB" id="A0A9Q9EQG9"/>
<evidence type="ECO:0000313" key="3">
    <source>
        <dbReference type="Proteomes" id="UP001056384"/>
    </source>
</evidence>
<dbReference type="EMBL" id="CP099428">
    <property type="protein sequence ID" value="USW58754.1"/>
    <property type="molecule type" value="Genomic_DNA"/>
</dbReference>
<reference evidence="2" key="1">
    <citation type="submission" date="2022-06" db="EMBL/GenBank/DDBJ databases">
        <title>Complete genome sequences of two strains of the flax pathogen Septoria linicola.</title>
        <authorList>
            <person name="Lapalu N."/>
            <person name="Simon A."/>
            <person name="Demenou B."/>
            <person name="Paumier D."/>
            <person name="Guillot M.-P."/>
            <person name="Gout L."/>
            <person name="Valade R."/>
        </authorList>
    </citation>
    <scope>NUCLEOTIDE SEQUENCE</scope>
    <source>
        <strain evidence="2">SE15195</strain>
    </source>
</reference>
<organism evidence="2 3">
    <name type="scientific">Septoria linicola</name>
    <dbReference type="NCBI Taxonomy" id="215465"/>
    <lineage>
        <taxon>Eukaryota</taxon>
        <taxon>Fungi</taxon>
        <taxon>Dikarya</taxon>
        <taxon>Ascomycota</taxon>
        <taxon>Pezizomycotina</taxon>
        <taxon>Dothideomycetes</taxon>
        <taxon>Dothideomycetidae</taxon>
        <taxon>Mycosphaerellales</taxon>
        <taxon>Mycosphaerellaceae</taxon>
        <taxon>Septoria</taxon>
    </lineage>
</organism>
<evidence type="ECO:0000256" key="1">
    <source>
        <dbReference type="SAM" id="SignalP"/>
    </source>
</evidence>
<gene>
    <name evidence="2" type="ORF">Slin15195_G120730</name>
</gene>
<feature type="chain" id="PRO_5040301854" evidence="1">
    <location>
        <begin position="21"/>
        <end position="59"/>
    </location>
</feature>
<protein>
    <submittedName>
        <fullName evidence="2">Uncharacterized protein</fullName>
    </submittedName>
</protein>
<proteinExistence type="predicted"/>
<keyword evidence="3" id="KW-1185">Reference proteome</keyword>
<accession>A0A9Q9EQG9</accession>
<dbReference type="Proteomes" id="UP001056384">
    <property type="component" value="Chromosome 11"/>
</dbReference>